<sequence>MDKLDTLTLFVRIVERGSFSAAAADLGFSRPVAT</sequence>
<dbReference type="EMBL" id="PIDP01001424">
    <property type="protein sequence ID" value="PLM91007.1"/>
    <property type="molecule type" value="Genomic_DNA"/>
</dbReference>
<proteinExistence type="predicted"/>
<dbReference type="Pfam" id="PF00126">
    <property type="entry name" value="HTH_1"/>
    <property type="match status" value="1"/>
</dbReference>
<organism evidence="2 3">
    <name type="scientific">Klebsiella variicola</name>
    <dbReference type="NCBI Taxonomy" id="244366"/>
    <lineage>
        <taxon>Bacteria</taxon>
        <taxon>Pseudomonadati</taxon>
        <taxon>Pseudomonadota</taxon>
        <taxon>Gammaproteobacteria</taxon>
        <taxon>Enterobacterales</taxon>
        <taxon>Enterobacteriaceae</taxon>
        <taxon>Klebsiella/Raoultella group</taxon>
        <taxon>Klebsiella</taxon>
        <taxon>Klebsiella pneumoniae complex</taxon>
    </lineage>
</organism>
<dbReference type="InterPro" id="IPR000847">
    <property type="entry name" value="LysR_HTH_N"/>
</dbReference>
<evidence type="ECO:0000313" key="2">
    <source>
        <dbReference type="EMBL" id="PLM91007.1"/>
    </source>
</evidence>
<feature type="non-terminal residue" evidence="2">
    <location>
        <position position="34"/>
    </location>
</feature>
<protein>
    <submittedName>
        <fullName evidence="2">LysR family transcriptional regulator</fullName>
    </submittedName>
</protein>
<dbReference type="PROSITE" id="PS50931">
    <property type="entry name" value="HTH_LYSR"/>
    <property type="match status" value="1"/>
</dbReference>
<dbReference type="InterPro" id="IPR036390">
    <property type="entry name" value="WH_DNA-bd_sf"/>
</dbReference>
<dbReference type="SUPFAM" id="SSF46785">
    <property type="entry name" value="Winged helix' DNA-binding domain"/>
    <property type="match status" value="1"/>
</dbReference>
<accession>A0A2N4YTS0</accession>
<dbReference type="Proteomes" id="UP000234412">
    <property type="component" value="Unassembled WGS sequence"/>
</dbReference>
<reference evidence="2 3" key="2">
    <citation type="submission" date="2018-01" db="EMBL/GenBank/DDBJ databases">
        <title>Genomic study of Klebsiella pneumoniae.</title>
        <authorList>
            <person name="Yang Y."/>
            <person name="Bicalho R."/>
        </authorList>
    </citation>
    <scope>NUCLEOTIDE SEQUENCE [LARGE SCALE GENOMIC DNA]</scope>
    <source>
        <strain evidence="2 3">A8</strain>
    </source>
</reference>
<gene>
    <name evidence="2" type="ORF">CWN47_28180</name>
</gene>
<dbReference type="AlphaFoldDB" id="A0A2N4YTS0"/>
<name>A0A2N4YTS0_KLEVA</name>
<evidence type="ECO:0000313" key="3">
    <source>
        <dbReference type="Proteomes" id="UP000234412"/>
    </source>
</evidence>
<reference evidence="2 3" key="1">
    <citation type="submission" date="2017-11" db="EMBL/GenBank/DDBJ databases">
        <authorList>
            <person name="Han C.G."/>
        </authorList>
    </citation>
    <scope>NUCLEOTIDE SEQUENCE [LARGE SCALE GENOMIC DNA]</scope>
    <source>
        <strain evidence="2 3">A8</strain>
    </source>
</reference>
<dbReference type="Gene3D" id="1.10.10.10">
    <property type="entry name" value="Winged helix-like DNA-binding domain superfamily/Winged helix DNA-binding domain"/>
    <property type="match status" value="1"/>
</dbReference>
<dbReference type="GO" id="GO:0003700">
    <property type="term" value="F:DNA-binding transcription factor activity"/>
    <property type="evidence" value="ECO:0007669"/>
    <property type="project" value="InterPro"/>
</dbReference>
<feature type="domain" description="HTH lysR-type" evidence="1">
    <location>
        <begin position="1"/>
        <end position="34"/>
    </location>
</feature>
<comment type="caution">
    <text evidence="2">The sequence shown here is derived from an EMBL/GenBank/DDBJ whole genome shotgun (WGS) entry which is preliminary data.</text>
</comment>
<dbReference type="InterPro" id="IPR036388">
    <property type="entry name" value="WH-like_DNA-bd_sf"/>
</dbReference>
<evidence type="ECO:0000259" key="1">
    <source>
        <dbReference type="PROSITE" id="PS50931"/>
    </source>
</evidence>